<comment type="caution">
    <text evidence="4">The sequence shown here is derived from an EMBL/GenBank/DDBJ whole genome shotgun (WGS) entry which is preliminary data.</text>
</comment>
<evidence type="ECO:0000313" key="5">
    <source>
        <dbReference type="Proteomes" id="UP001217089"/>
    </source>
</evidence>
<evidence type="ECO:0000256" key="3">
    <source>
        <dbReference type="SAM" id="MobiDB-lite"/>
    </source>
</evidence>
<protein>
    <submittedName>
        <fullName evidence="4">Uncharacterized protein</fullName>
    </submittedName>
</protein>
<evidence type="ECO:0000256" key="1">
    <source>
        <dbReference type="ARBA" id="ARBA00023054"/>
    </source>
</evidence>
<sequence>MDPAQLDAKMGDKAKKTFDFRMSKKVAELTQVVHMLFTRNHEKEVEIELLKDAYEYEIQLVQEDAYAKITRLEDRNADLQKQLEMEKRASKERVKSAVQQETEGKDSEWRKRLEITEKLLEEEKAETQNLRDLLINAQQDLEKLRQGVAEQLRLKNEEIQQRDKELERLRKMVQELETTNQESEKHYKELLKDLEKSNQKLEKEIKQLQEMLEATHRNEKSKTQKLEIDLKNLRRDFNRKVSEVVASQKNIQDRLPRSAGSHYTDYNEELEKLRREVQRYRLELSNRDNNFNRMFTDKTLSVDHRAGKIALDTSPLTQHAGKDQGVSRQNSFSYAFMQSLDESGTATGTNTPVSATKRPNSRVLSASAAARQSLPVLTPEQKHRLTQLMKPRPLPKEMLYGK</sequence>
<feature type="region of interest" description="Disordered" evidence="3">
    <location>
        <begin position="343"/>
        <end position="373"/>
    </location>
</feature>
<accession>A0ABQ9EJP9</accession>
<gene>
    <name evidence="4" type="ORF">KUTeg_018607</name>
</gene>
<dbReference type="PANTHER" id="PTHR18870">
    <property type="entry name" value="PROTEIN TAG-278-RELATED"/>
    <property type="match status" value="1"/>
</dbReference>
<name>A0ABQ9EJP9_TEGGR</name>
<evidence type="ECO:0000313" key="4">
    <source>
        <dbReference type="EMBL" id="KAJ8305024.1"/>
    </source>
</evidence>
<dbReference type="Proteomes" id="UP001217089">
    <property type="component" value="Unassembled WGS sequence"/>
</dbReference>
<evidence type="ECO:0000256" key="2">
    <source>
        <dbReference type="SAM" id="Coils"/>
    </source>
</evidence>
<organism evidence="4 5">
    <name type="scientific">Tegillarca granosa</name>
    <name type="common">Malaysian cockle</name>
    <name type="synonym">Anadara granosa</name>
    <dbReference type="NCBI Taxonomy" id="220873"/>
    <lineage>
        <taxon>Eukaryota</taxon>
        <taxon>Metazoa</taxon>
        <taxon>Spiralia</taxon>
        <taxon>Lophotrochozoa</taxon>
        <taxon>Mollusca</taxon>
        <taxon>Bivalvia</taxon>
        <taxon>Autobranchia</taxon>
        <taxon>Pteriomorphia</taxon>
        <taxon>Arcoida</taxon>
        <taxon>Arcoidea</taxon>
        <taxon>Arcidae</taxon>
        <taxon>Tegillarca</taxon>
    </lineage>
</organism>
<reference evidence="4 5" key="1">
    <citation type="submission" date="2022-12" db="EMBL/GenBank/DDBJ databases">
        <title>Chromosome-level genome of Tegillarca granosa.</title>
        <authorList>
            <person name="Kim J."/>
        </authorList>
    </citation>
    <scope>NUCLEOTIDE SEQUENCE [LARGE SCALE GENOMIC DNA]</scope>
    <source>
        <strain evidence="4">Teg-2019</strain>
        <tissue evidence="4">Adductor muscle</tissue>
    </source>
</reference>
<keyword evidence="5" id="KW-1185">Reference proteome</keyword>
<proteinExistence type="predicted"/>
<dbReference type="PANTHER" id="PTHR18870:SF9">
    <property type="entry name" value="PROTEIN TAG-278-RELATED"/>
    <property type="match status" value="1"/>
</dbReference>
<keyword evidence="1 2" id="KW-0175">Coiled coil</keyword>
<feature type="coiled-coil region" evidence="2">
    <location>
        <begin position="263"/>
        <end position="290"/>
    </location>
</feature>
<dbReference type="EMBL" id="JARBDR010000903">
    <property type="protein sequence ID" value="KAJ8305024.1"/>
    <property type="molecule type" value="Genomic_DNA"/>
</dbReference>
<feature type="compositionally biased region" description="Polar residues" evidence="3">
    <location>
        <begin position="343"/>
        <end position="364"/>
    </location>
</feature>
<feature type="region of interest" description="Disordered" evidence="3">
    <location>
        <begin position="88"/>
        <end position="107"/>
    </location>
</feature>